<evidence type="ECO:0000313" key="3">
    <source>
        <dbReference type="Proteomes" id="UP000464178"/>
    </source>
</evidence>
<dbReference type="EMBL" id="LR593886">
    <property type="protein sequence ID" value="VTR99181.1"/>
    <property type="molecule type" value="Genomic_DNA"/>
</dbReference>
<dbReference type="GO" id="GO:0003676">
    <property type="term" value="F:nucleic acid binding"/>
    <property type="evidence" value="ECO:0007669"/>
    <property type="project" value="InterPro"/>
</dbReference>
<dbReference type="PANTHER" id="PTHR46387:SF2">
    <property type="entry name" value="RIBONUCLEASE HI"/>
    <property type="match status" value="1"/>
</dbReference>
<dbReference type="SUPFAM" id="SSF53098">
    <property type="entry name" value="Ribonuclease H-like"/>
    <property type="match status" value="1"/>
</dbReference>
<protein>
    <recommendedName>
        <fullName evidence="1">RNase H type-1 domain-containing protein</fullName>
    </recommendedName>
</protein>
<organism evidence="2 3">
    <name type="scientific">Gemmata massiliana</name>
    <dbReference type="NCBI Taxonomy" id="1210884"/>
    <lineage>
        <taxon>Bacteria</taxon>
        <taxon>Pseudomonadati</taxon>
        <taxon>Planctomycetota</taxon>
        <taxon>Planctomycetia</taxon>
        <taxon>Gemmatales</taxon>
        <taxon>Gemmataceae</taxon>
        <taxon>Gemmata</taxon>
    </lineage>
</organism>
<dbReference type="Pfam" id="PF13456">
    <property type="entry name" value="RVT_3"/>
    <property type="match status" value="1"/>
</dbReference>
<dbReference type="Gene3D" id="3.30.420.10">
    <property type="entry name" value="Ribonuclease H-like superfamily/Ribonuclease H"/>
    <property type="match status" value="1"/>
</dbReference>
<dbReference type="InterPro" id="IPR002156">
    <property type="entry name" value="RNaseH_domain"/>
</dbReference>
<dbReference type="InterPro" id="IPR036397">
    <property type="entry name" value="RNaseH_sf"/>
</dbReference>
<dbReference type="GO" id="GO:0004523">
    <property type="term" value="F:RNA-DNA hybrid ribonuclease activity"/>
    <property type="evidence" value="ECO:0007669"/>
    <property type="project" value="InterPro"/>
</dbReference>
<accession>A0A6P2DCF5</accession>
<dbReference type="InterPro" id="IPR012337">
    <property type="entry name" value="RNaseH-like_sf"/>
</dbReference>
<name>A0A6P2DCF5_9BACT</name>
<proteinExistence type="predicted"/>
<dbReference type="PANTHER" id="PTHR46387">
    <property type="entry name" value="POLYNUCLEOTIDYL TRANSFERASE, RIBONUCLEASE H-LIKE SUPERFAMILY PROTEIN"/>
    <property type="match status" value="1"/>
</dbReference>
<dbReference type="AlphaFoldDB" id="A0A6P2DCF5"/>
<dbReference type="KEGG" id="gms:SOIL9_00270"/>
<evidence type="ECO:0000259" key="1">
    <source>
        <dbReference type="PROSITE" id="PS50879"/>
    </source>
</evidence>
<dbReference type="RefSeq" id="WP_162671809.1">
    <property type="nucleotide sequence ID" value="NZ_LR593886.1"/>
</dbReference>
<dbReference type="PROSITE" id="PS50879">
    <property type="entry name" value="RNASE_H_1"/>
    <property type="match status" value="1"/>
</dbReference>
<dbReference type="Proteomes" id="UP000464178">
    <property type="component" value="Chromosome"/>
</dbReference>
<reference evidence="2 3" key="1">
    <citation type="submission" date="2019-05" db="EMBL/GenBank/DDBJ databases">
        <authorList>
            <consortium name="Science for Life Laboratories"/>
        </authorList>
    </citation>
    <scope>NUCLEOTIDE SEQUENCE [LARGE SCALE GENOMIC DNA]</scope>
    <source>
        <strain evidence="2">Soil9</strain>
    </source>
</reference>
<keyword evidence="3" id="KW-1185">Reference proteome</keyword>
<sequence>MDLGIFFDGLCEPINPGGTACYGYAVYGIGPVGKAVTGCGVFKAGAGMTNNVAEWIALGKALALVRAEKLRPDTVTIYGDSQLVINQLIGDFECNNERLREYRDRCLEHLTELGCVWKAHWIPRDQNVEADHLARAAYVGRIGRLLPERVKG</sequence>
<dbReference type="CDD" id="cd09279">
    <property type="entry name" value="RNase_HI_like"/>
    <property type="match status" value="1"/>
</dbReference>
<feature type="domain" description="RNase H type-1" evidence="1">
    <location>
        <begin position="1"/>
        <end position="139"/>
    </location>
</feature>
<evidence type="ECO:0000313" key="2">
    <source>
        <dbReference type="EMBL" id="VTR99181.1"/>
    </source>
</evidence>
<gene>
    <name evidence="2" type="ORF">SOIL9_00270</name>
</gene>